<dbReference type="EMBL" id="CP007772">
    <property type="protein sequence ID" value="AJC90868.1"/>
    <property type="molecule type" value="Genomic_DNA"/>
</dbReference>
<reference evidence="2 3" key="1">
    <citation type="journal article" date="2014" name="Genome Biol. Evol.">
        <title>Comparative Genomics of the Campylobacter lari Group.</title>
        <authorList>
            <person name="Miller W.G."/>
            <person name="Yee E."/>
            <person name="Chapman M.H."/>
            <person name="Smith T.P."/>
            <person name="Bono J.L."/>
            <person name="Huynh S."/>
            <person name="Parker C.T."/>
            <person name="Vandamme P."/>
            <person name="Luong K."/>
            <person name="Korlach J."/>
        </authorList>
    </citation>
    <scope>NUCLEOTIDE SEQUENCE [LARGE SCALE GENOMIC DNA]</scope>
    <source>
        <strain evidence="2 3">LMG 24374</strain>
    </source>
</reference>
<keyword evidence="1" id="KW-0472">Membrane</keyword>
<dbReference type="Proteomes" id="UP000031135">
    <property type="component" value="Chromosome"/>
</dbReference>
<sequence length="115" mass="13738">MSIYKECEVCKTKINKLQNIWNIFSGKLEIKCKNCKSKYGVSNKIIDWVYSIFCENLLLFPPIVFLNFIYLGRYFSKYGLFEMICYLSIIILFSRKLINIVLLLLCKLKRLENER</sequence>
<accession>A0A0A8H9R1</accession>
<proteinExistence type="predicted"/>
<protein>
    <submittedName>
        <fullName evidence="2">Uncharacterized protein</fullName>
    </submittedName>
</protein>
<keyword evidence="1" id="KW-1133">Transmembrane helix</keyword>
<organism evidence="2 3">
    <name type="scientific">Campylobacter subantarcticus LMG 24374</name>
    <dbReference type="NCBI Taxonomy" id="1388751"/>
    <lineage>
        <taxon>Bacteria</taxon>
        <taxon>Pseudomonadati</taxon>
        <taxon>Campylobacterota</taxon>
        <taxon>Epsilonproteobacteria</taxon>
        <taxon>Campylobacterales</taxon>
        <taxon>Campylobacteraceae</taxon>
        <taxon>Campylobacter</taxon>
    </lineage>
</organism>
<evidence type="ECO:0000256" key="1">
    <source>
        <dbReference type="SAM" id="Phobius"/>
    </source>
</evidence>
<feature type="transmembrane region" description="Helical" evidence="1">
    <location>
        <begin position="48"/>
        <end position="71"/>
    </location>
</feature>
<gene>
    <name evidence="2" type="ORF">CSUB8521_1032</name>
</gene>
<dbReference type="AlphaFoldDB" id="A0A0A8H9R1"/>
<name>A0A0A8H9R1_9BACT</name>
<dbReference type="HOGENOM" id="CLU_2116492_0_0_7"/>
<dbReference type="KEGG" id="csm:CSUB8521_1032"/>
<evidence type="ECO:0000313" key="3">
    <source>
        <dbReference type="Proteomes" id="UP000031135"/>
    </source>
</evidence>
<feature type="transmembrane region" description="Helical" evidence="1">
    <location>
        <begin position="83"/>
        <end position="106"/>
    </location>
</feature>
<keyword evidence="1" id="KW-0812">Transmembrane</keyword>
<evidence type="ECO:0000313" key="2">
    <source>
        <dbReference type="EMBL" id="AJC90868.1"/>
    </source>
</evidence>